<keyword evidence="1" id="KW-1133">Transmembrane helix</keyword>
<feature type="transmembrane region" description="Helical" evidence="1">
    <location>
        <begin position="52"/>
        <end position="78"/>
    </location>
</feature>
<accession>A0A3N4JGN5</accession>
<keyword evidence="1" id="KW-0472">Membrane</keyword>
<sequence length="107" mass="12573">MSRLYSNCTRPILFLIFFTAAARCCLSYTPFVSPRRDIPRYYSSQLLFIMVYLTYLLTFSHVISLLLMIVLVIALFLFPRGGYLLLYKSSAHRPAPPRMRTQKKKRK</sequence>
<evidence type="ECO:0000256" key="1">
    <source>
        <dbReference type="SAM" id="Phobius"/>
    </source>
</evidence>
<organism evidence="2 3">
    <name type="scientific">Choiromyces venosus 120613-1</name>
    <dbReference type="NCBI Taxonomy" id="1336337"/>
    <lineage>
        <taxon>Eukaryota</taxon>
        <taxon>Fungi</taxon>
        <taxon>Dikarya</taxon>
        <taxon>Ascomycota</taxon>
        <taxon>Pezizomycotina</taxon>
        <taxon>Pezizomycetes</taxon>
        <taxon>Pezizales</taxon>
        <taxon>Tuberaceae</taxon>
        <taxon>Choiromyces</taxon>
    </lineage>
</organism>
<dbReference type="AlphaFoldDB" id="A0A3N4JGN5"/>
<protein>
    <submittedName>
        <fullName evidence="2">Uncharacterized protein</fullName>
    </submittedName>
</protein>
<keyword evidence="1" id="KW-0812">Transmembrane</keyword>
<keyword evidence="3" id="KW-1185">Reference proteome</keyword>
<reference evidence="2 3" key="1">
    <citation type="journal article" date="2018" name="Nat. Ecol. Evol.">
        <title>Pezizomycetes genomes reveal the molecular basis of ectomycorrhizal truffle lifestyle.</title>
        <authorList>
            <person name="Murat C."/>
            <person name="Payen T."/>
            <person name="Noel B."/>
            <person name="Kuo A."/>
            <person name="Morin E."/>
            <person name="Chen J."/>
            <person name="Kohler A."/>
            <person name="Krizsan K."/>
            <person name="Balestrini R."/>
            <person name="Da Silva C."/>
            <person name="Montanini B."/>
            <person name="Hainaut M."/>
            <person name="Levati E."/>
            <person name="Barry K.W."/>
            <person name="Belfiori B."/>
            <person name="Cichocki N."/>
            <person name="Clum A."/>
            <person name="Dockter R.B."/>
            <person name="Fauchery L."/>
            <person name="Guy J."/>
            <person name="Iotti M."/>
            <person name="Le Tacon F."/>
            <person name="Lindquist E.A."/>
            <person name="Lipzen A."/>
            <person name="Malagnac F."/>
            <person name="Mello A."/>
            <person name="Molinier V."/>
            <person name="Miyauchi S."/>
            <person name="Poulain J."/>
            <person name="Riccioni C."/>
            <person name="Rubini A."/>
            <person name="Sitrit Y."/>
            <person name="Splivallo R."/>
            <person name="Traeger S."/>
            <person name="Wang M."/>
            <person name="Zifcakova L."/>
            <person name="Wipf D."/>
            <person name="Zambonelli A."/>
            <person name="Paolocci F."/>
            <person name="Nowrousian M."/>
            <person name="Ottonello S."/>
            <person name="Baldrian P."/>
            <person name="Spatafora J.W."/>
            <person name="Henrissat B."/>
            <person name="Nagy L.G."/>
            <person name="Aury J.M."/>
            <person name="Wincker P."/>
            <person name="Grigoriev I.V."/>
            <person name="Bonfante P."/>
            <person name="Martin F.M."/>
        </authorList>
    </citation>
    <scope>NUCLEOTIDE SEQUENCE [LARGE SCALE GENOMIC DNA]</scope>
    <source>
        <strain evidence="2 3">120613-1</strain>
    </source>
</reference>
<name>A0A3N4JGN5_9PEZI</name>
<proteinExistence type="predicted"/>
<feature type="transmembrane region" description="Helical" evidence="1">
    <location>
        <begin position="12"/>
        <end position="32"/>
    </location>
</feature>
<evidence type="ECO:0000313" key="2">
    <source>
        <dbReference type="EMBL" id="RPA95580.1"/>
    </source>
</evidence>
<evidence type="ECO:0000313" key="3">
    <source>
        <dbReference type="Proteomes" id="UP000276215"/>
    </source>
</evidence>
<dbReference type="Proteomes" id="UP000276215">
    <property type="component" value="Unassembled WGS sequence"/>
</dbReference>
<gene>
    <name evidence="2" type="ORF">L873DRAFT_1307136</name>
</gene>
<dbReference type="EMBL" id="ML120424">
    <property type="protein sequence ID" value="RPA95580.1"/>
    <property type="molecule type" value="Genomic_DNA"/>
</dbReference>